<dbReference type="STRING" id="1325130.HFN_0426"/>
<keyword evidence="2" id="KW-1185">Reference proteome</keyword>
<gene>
    <name evidence="1" type="ORF">HFN_0426</name>
</gene>
<dbReference type="AlphaFoldDB" id="T1CZD0"/>
<dbReference type="Proteomes" id="UP000018143">
    <property type="component" value="Unassembled WGS sequence"/>
</dbReference>
<reference evidence="1 2" key="1">
    <citation type="journal article" date="2013" name="Genome Announc.">
        <title>Draft Genome Sequence of Helicobacter fennelliae Strain MRY12-0050, Isolated from a Bacteremia Patient.</title>
        <authorList>
            <person name="Rimbara E."/>
            <person name="Matsui M."/>
            <person name="Mori S."/>
            <person name="Suzuki S."/>
            <person name="Suzuki M."/>
            <person name="Kim H."/>
            <person name="Sekizuka T."/>
            <person name="Kuroda M."/>
            <person name="Shibayama K."/>
        </authorList>
    </citation>
    <scope>NUCLEOTIDE SEQUENCE [LARGE SCALE GENOMIC DNA]</scope>
    <source>
        <strain evidence="1 2">MRY12-0050</strain>
    </source>
</reference>
<comment type="caution">
    <text evidence="1">The sequence shown here is derived from an EMBL/GenBank/DDBJ whole genome shotgun (WGS) entry which is preliminary data.</text>
</comment>
<name>T1CZD0_9HELI</name>
<evidence type="ECO:0000313" key="1">
    <source>
        <dbReference type="EMBL" id="GAD19295.1"/>
    </source>
</evidence>
<sequence length="37" mass="4360">MKHCLCFFNIPFSIFARKEANPKINMIKDIFSNISLQ</sequence>
<evidence type="ECO:0000313" key="2">
    <source>
        <dbReference type="Proteomes" id="UP000018143"/>
    </source>
</evidence>
<proteinExistence type="predicted"/>
<accession>T1CZD0</accession>
<dbReference type="EMBL" id="BASD01000018">
    <property type="protein sequence ID" value="GAD19295.1"/>
    <property type="molecule type" value="Genomic_DNA"/>
</dbReference>
<protein>
    <submittedName>
        <fullName evidence="1">Uncharacterized protein</fullName>
    </submittedName>
</protein>
<organism evidence="1 2">
    <name type="scientific">Helicobacter fennelliae MRY12-0050</name>
    <dbReference type="NCBI Taxonomy" id="1325130"/>
    <lineage>
        <taxon>Bacteria</taxon>
        <taxon>Pseudomonadati</taxon>
        <taxon>Campylobacterota</taxon>
        <taxon>Epsilonproteobacteria</taxon>
        <taxon>Campylobacterales</taxon>
        <taxon>Helicobacteraceae</taxon>
        <taxon>Helicobacter</taxon>
    </lineage>
</organism>